<evidence type="ECO:0000313" key="7">
    <source>
        <dbReference type="Proteomes" id="UP000033725"/>
    </source>
</evidence>
<dbReference type="FunFam" id="3.40.309.10:FF:000009">
    <property type="entry name" value="Aldehyde dehydrogenase A"/>
    <property type="match status" value="1"/>
</dbReference>
<evidence type="ECO:0000259" key="5">
    <source>
        <dbReference type="Pfam" id="PF00171"/>
    </source>
</evidence>
<dbReference type="PANTHER" id="PTHR43353">
    <property type="entry name" value="SUCCINATE-SEMIALDEHYDE DEHYDROGENASE, MITOCHONDRIAL"/>
    <property type="match status" value="1"/>
</dbReference>
<evidence type="ECO:0000313" key="6">
    <source>
        <dbReference type="EMBL" id="KJL26537.1"/>
    </source>
</evidence>
<dbReference type="PANTHER" id="PTHR43353:SF5">
    <property type="entry name" value="SUCCINATE-SEMIALDEHYDE DEHYDROGENASE, MITOCHONDRIAL"/>
    <property type="match status" value="1"/>
</dbReference>
<dbReference type="SUPFAM" id="SSF53720">
    <property type="entry name" value="ALDH-like"/>
    <property type="match status" value="1"/>
</dbReference>
<dbReference type="GO" id="GO:0009450">
    <property type="term" value="P:gamma-aminobutyric acid catabolic process"/>
    <property type="evidence" value="ECO:0007669"/>
    <property type="project" value="TreeGrafter"/>
</dbReference>
<dbReference type="Gene3D" id="3.40.605.10">
    <property type="entry name" value="Aldehyde Dehydrogenase, Chain A, domain 1"/>
    <property type="match status" value="1"/>
</dbReference>
<dbReference type="Pfam" id="PF00171">
    <property type="entry name" value="Aldedh"/>
    <property type="match status" value="1"/>
</dbReference>
<dbReference type="InterPro" id="IPR016160">
    <property type="entry name" value="Ald_DH_CS_CYS"/>
</dbReference>
<dbReference type="FunFam" id="3.40.605.10:FF:000007">
    <property type="entry name" value="NAD/NADP-dependent betaine aldehyde dehydrogenase"/>
    <property type="match status" value="1"/>
</dbReference>
<dbReference type="InterPro" id="IPR029510">
    <property type="entry name" value="Ald_DH_CS_GLU"/>
</dbReference>
<comment type="similarity">
    <text evidence="1 4">Belongs to the aldehyde dehydrogenase family.</text>
</comment>
<dbReference type="InterPro" id="IPR050740">
    <property type="entry name" value="Aldehyde_DH_Superfamily"/>
</dbReference>
<feature type="domain" description="Aldehyde dehydrogenase" evidence="5">
    <location>
        <begin position="30"/>
        <end position="486"/>
    </location>
</feature>
<evidence type="ECO:0000256" key="3">
    <source>
        <dbReference type="PROSITE-ProRule" id="PRU10007"/>
    </source>
</evidence>
<name>A0A0F0L055_9MICO</name>
<dbReference type="InterPro" id="IPR016162">
    <property type="entry name" value="Ald_DH_N"/>
</dbReference>
<dbReference type="GO" id="GO:0008911">
    <property type="term" value="F:lactaldehyde dehydrogenase (NAD+) activity"/>
    <property type="evidence" value="ECO:0007669"/>
    <property type="project" value="UniProtKB-EC"/>
</dbReference>
<sequence length="497" mass="53462">MDVRSIFTADSLLGAEPSHVIGGARRTEGSGDPLPVVNPATGEHVANVPSASAELVAEAVSLAVQAQRKWGRRSHTQRAQVLRSIHTLLGEHAEEIGRIVAVEQGKPFRDAVGEIGGAQNFFEFAISQQYREIGEVLATESGEQLTVREVPIGVVGVILPWNFPAAIFARKVAPALMAGNAIVVKPSEFTPLSAMALAELCRRAGVPDGLVSVVCGPGRQTGAALVDHPDVGMITMTGSTRGGREIMRQAAEKLIPVSLELGGKAPFIVFPDADLDRAAKDAVDARLWNAGQVCTCNEITYVHEDVRDEFLERVRAHLRAVEPKDPFDPSSALGPLVADREWNKVKSMVDRAVEQGATLEMGGGRPEGEEFATGNWFAPTLLTGVTAEMDIARSEVFGPVLSLTTFASYDEVVARANATPYGLSAYVYSRNLHTVMRALDDLEFGEIYVNKAGPERPQGFHTGWKDSGLGGDDGVHGYERYVRRKTAYVGYGPEHGE</sequence>
<dbReference type="EC" id="1.2.1.22" evidence="6"/>
<dbReference type="PROSITE" id="PS00070">
    <property type="entry name" value="ALDEHYDE_DEHYDR_CYS"/>
    <property type="match status" value="1"/>
</dbReference>
<dbReference type="EMBL" id="JYIV01000010">
    <property type="protein sequence ID" value="KJL26537.1"/>
    <property type="molecule type" value="Genomic_DNA"/>
</dbReference>
<gene>
    <name evidence="6" type="primary">aldA</name>
    <name evidence="6" type="ORF">RN51_00180</name>
</gene>
<dbReference type="AlphaFoldDB" id="A0A0F0L055"/>
<dbReference type="InterPro" id="IPR015590">
    <property type="entry name" value="Aldehyde_DH_dom"/>
</dbReference>
<dbReference type="PROSITE" id="PS00687">
    <property type="entry name" value="ALDEHYDE_DEHYDR_GLU"/>
    <property type="match status" value="1"/>
</dbReference>
<dbReference type="RefSeq" id="WP_052674525.1">
    <property type="nucleotide sequence ID" value="NZ_JYIV01000010.1"/>
</dbReference>
<organism evidence="6 7">
    <name type="scientific">Microbacterium oxydans</name>
    <dbReference type="NCBI Taxonomy" id="82380"/>
    <lineage>
        <taxon>Bacteria</taxon>
        <taxon>Bacillati</taxon>
        <taxon>Actinomycetota</taxon>
        <taxon>Actinomycetes</taxon>
        <taxon>Micrococcales</taxon>
        <taxon>Microbacteriaceae</taxon>
        <taxon>Microbacterium</taxon>
    </lineage>
</organism>
<evidence type="ECO:0000256" key="4">
    <source>
        <dbReference type="RuleBase" id="RU003345"/>
    </source>
</evidence>
<dbReference type="Proteomes" id="UP000033725">
    <property type="component" value="Unassembled WGS sequence"/>
</dbReference>
<evidence type="ECO:0000256" key="1">
    <source>
        <dbReference type="ARBA" id="ARBA00009986"/>
    </source>
</evidence>
<keyword evidence="2 4" id="KW-0560">Oxidoreductase</keyword>
<dbReference type="InterPro" id="IPR016163">
    <property type="entry name" value="Ald_DH_C"/>
</dbReference>
<comment type="caution">
    <text evidence="6">The sequence shown here is derived from an EMBL/GenBank/DDBJ whole genome shotgun (WGS) entry which is preliminary data.</text>
</comment>
<accession>A0A0F0L055</accession>
<protein>
    <submittedName>
        <fullName evidence="6">Lactaldehyde dehydrogenase</fullName>
        <ecNumber evidence="6">1.2.1.22</ecNumber>
    </submittedName>
</protein>
<reference evidence="6 7" key="1">
    <citation type="submission" date="2015-02" db="EMBL/GenBank/DDBJ databases">
        <title>Draft genome sequences of ten Microbacterium spp. with emphasis on heavy metal contaminated environments.</title>
        <authorList>
            <person name="Corretto E."/>
        </authorList>
    </citation>
    <scope>NUCLEOTIDE SEQUENCE [LARGE SCALE GENOMIC DNA]</scope>
    <source>
        <strain evidence="6 7">BEL163</strain>
    </source>
</reference>
<proteinExistence type="inferred from homology"/>
<evidence type="ECO:0000256" key="2">
    <source>
        <dbReference type="ARBA" id="ARBA00023002"/>
    </source>
</evidence>
<dbReference type="GO" id="GO:0004777">
    <property type="term" value="F:succinate-semialdehyde dehydrogenase (NAD+) activity"/>
    <property type="evidence" value="ECO:0007669"/>
    <property type="project" value="TreeGrafter"/>
</dbReference>
<dbReference type="PATRIC" id="fig|82380.10.peg.180"/>
<dbReference type="Gene3D" id="3.40.309.10">
    <property type="entry name" value="Aldehyde Dehydrogenase, Chain A, domain 2"/>
    <property type="match status" value="1"/>
</dbReference>
<dbReference type="InterPro" id="IPR016161">
    <property type="entry name" value="Ald_DH/histidinol_DH"/>
</dbReference>
<feature type="active site" evidence="3">
    <location>
        <position position="260"/>
    </location>
</feature>
<dbReference type="OrthoDB" id="6882680at2"/>